<keyword evidence="19" id="KW-1185">Reference proteome</keyword>
<dbReference type="GO" id="GO:0045271">
    <property type="term" value="C:respiratory chain complex I"/>
    <property type="evidence" value="ECO:0007669"/>
    <property type="project" value="UniProtKB-ARBA"/>
</dbReference>
<keyword evidence="5" id="KW-0813">Transport</keyword>
<dbReference type="InterPro" id="IPR018499">
    <property type="entry name" value="Tetraspanin/Peripherin"/>
</dbReference>
<evidence type="ECO:0000313" key="19">
    <source>
        <dbReference type="Proteomes" id="UP000075920"/>
    </source>
</evidence>
<dbReference type="GO" id="GO:0005743">
    <property type="term" value="C:mitochondrial inner membrane"/>
    <property type="evidence" value="ECO:0007669"/>
    <property type="project" value="UniProtKB-SubCell"/>
</dbReference>
<evidence type="ECO:0000256" key="1">
    <source>
        <dbReference type="ARBA" id="ARBA00004141"/>
    </source>
</evidence>
<dbReference type="Proteomes" id="UP000075920">
    <property type="component" value="Unassembled WGS sequence"/>
</dbReference>
<evidence type="ECO:0000256" key="11">
    <source>
        <dbReference type="ARBA" id="ARBA00023128"/>
    </source>
</evidence>
<feature type="transmembrane region" description="Helical" evidence="17">
    <location>
        <begin position="87"/>
        <end position="110"/>
    </location>
</feature>
<organism evidence="18 19">
    <name type="scientific">Anopheles minimus</name>
    <dbReference type="NCBI Taxonomy" id="112268"/>
    <lineage>
        <taxon>Eukaryota</taxon>
        <taxon>Metazoa</taxon>
        <taxon>Ecdysozoa</taxon>
        <taxon>Arthropoda</taxon>
        <taxon>Hexapoda</taxon>
        <taxon>Insecta</taxon>
        <taxon>Pterygota</taxon>
        <taxon>Neoptera</taxon>
        <taxon>Endopterygota</taxon>
        <taxon>Diptera</taxon>
        <taxon>Nematocera</taxon>
        <taxon>Culicoidea</taxon>
        <taxon>Culicidae</taxon>
        <taxon>Anophelinae</taxon>
        <taxon>Anopheles</taxon>
    </lineage>
</organism>
<dbReference type="Gene3D" id="1.10.1450.10">
    <property type="entry name" value="Tetraspanin"/>
    <property type="match status" value="1"/>
</dbReference>
<dbReference type="InterPro" id="IPR008952">
    <property type="entry name" value="Tetraspanin_EC2_sf"/>
</dbReference>
<evidence type="ECO:0000256" key="6">
    <source>
        <dbReference type="ARBA" id="ARBA00022660"/>
    </source>
</evidence>
<evidence type="ECO:0000256" key="14">
    <source>
        <dbReference type="ARBA" id="ARBA00031622"/>
    </source>
</evidence>
<name>A0A182VTW8_9DIPT</name>
<dbReference type="AlphaFoldDB" id="A0A182VTW8"/>
<keyword evidence="11" id="KW-0496">Mitochondrion</keyword>
<evidence type="ECO:0000256" key="17">
    <source>
        <dbReference type="SAM" id="Phobius"/>
    </source>
</evidence>
<dbReference type="STRING" id="112268.A0A182VTW8"/>
<dbReference type="CDD" id="cd03127">
    <property type="entry name" value="tetraspanin_LEL"/>
    <property type="match status" value="1"/>
</dbReference>
<comment type="subcellular location">
    <subcellularLocation>
        <location evidence="1">Membrane</location>
        <topology evidence="1">Multi-pass membrane protein</topology>
    </subcellularLocation>
    <subcellularLocation>
        <location evidence="2">Mitochondrion inner membrane</location>
        <topology evidence="2">Single-pass membrane protein</topology>
        <orientation evidence="2">Matrix side</orientation>
    </subcellularLocation>
</comment>
<feature type="transmembrane region" description="Helical" evidence="17">
    <location>
        <begin position="215"/>
        <end position="237"/>
    </location>
</feature>
<keyword evidence="9" id="KW-0249">Electron transport</keyword>
<feature type="transmembrane region" description="Helical" evidence="17">
    <location>
        <begin position="14"/>
        <end position="37"/>
    </location>
</feature>
<reference evidence="19" key="1">
    <citation type="submission" date="2013-03" db="EMBL/GenBank/DDBJ databases">
        <title>The Genome Sequence of Anopheles minimus MINIMUS1.</title>
        <authorList>
            <consortium name="The Broad Institute Genomics Platform"/>
            <person name="Neafsey D.E."/>
            <person name="Walton C."/>
            <person name="Walker B."/>
            <person name="Young S.K."/>
            <person name="Zeng Q."/>
            <person name="Gargeya S."/>
            <person name="Fitzgerald M."/>
            <person name="Haas B."/>
            <person name="Abouelleil A."/>
            <person name="Allen A.W."/>
            <person name="Alvarado L."/>
            <person name="Arachchi H.M."/>
            <person name="Berlin A.M."/>
            <person name="Chapman S.B."/>
            <person name="Gainer-Dewar J."/>
            <person name="Goldberg J."/>
            <person name="Griggs A."/>
            <person name="Gujja S."/>
            <person name="Hansen M."/>
            <person name="Howarth C."/>
            <person name="Imamovic A."/>
            <person name="Ireland A."/>
            <person name="Larimer J."/>
            <person name="McCowan C."/>
            <person name="Murphy C."/>
            <person name="Pearson M."/>
            <person name="Poon T.W."/>
            <person name="Priest M."/>
            <person name="Roberts A."/>
            <person name="Saif S."/>
            <person name="Shea T."/>
            <person name="Sisk P."/>
            <person name="Sykes S."/>
            <person name="Wortman J."/>
            <person name="Nusbaum C."/>
            <person name="Birren B."/>
        </authorList>
    </citation>
    <scope>NUCLEOTIDE SEQUENCE [LARGE SCALE GENOMIC DNA]</scope>
    <source>
        <strain evidence="19">MINIMUS1</strain>
    </source>
</reference>
<evidence type="ECO:0000256" key="16">
    <source>
        <dbReference type="ARBA" id="ARBA00046797"/>
    </source>
</evidence>
<keyword evidence="8" id="KW-0999">Mitochondrion inner membrane</keyword>
<keyword evidence="10 17" id="KW-1133">Transmembrane helix</keyword>
<evidence type="ECO:0000256" key="15">
    <source>
        <dbReference type="ARBA" id="ARBA00045908"/>
    </source>
</evidence>
<dbReference type="SUPFAM" id="SSF48652">
    <property type="entry name" value="Tetraspanin"/>
    <property type="match status" value="1"/>
</dbReference>
<evidence type="ECO:0000256" key="9">
    <source>
        <dbReference type="ARBA" id="ARBA00022982"/>
    </source>
</evidence>
<comment type="subunit">
    <text evidence="16">Complex I is composed of 45 different subunits. Interacts with CARD15, but not with CARD4. Interacts with STAT3, but not with STAT1, STAT2 and STAT5A. Interacts with OLFM4.</text>
</comment>
<evidence type="ECO:0000256" key="3">
    <source>
        <dbReference type="ARBA" id="ARBA00007312"/>
    </source>
</evidence>
<comment type="similarity">
    <text evidence="3">Belongs to the complex I NDUFA13 subunit family.</text>
</comment>
<comment type="function">
    <text evidence="15">Accessory subunit of the mitochondrial membrane respiratory chain NADH dehydrogenase (Complex I), that is believed not to be involved in catalysis. Complex I functions in the transfer of electrons from NADH to the respiratory chain. The immediate electron acceptor for the enzyme is believed to be ubiquinone. Involved in the interferon/all-trans-retinoic acid (IFN/RA) induced cell death. This apoptotic activity is inhibited by interaction with viral IRF1. Prevents the transactivation of STAT3 target genes. May play a role in CARD15-mediated innate mucosal responses and serve to regulate intestinal epithelial cell responses to microbes.</text>
</comment>
<evidence type="ECO:0000313" key="18">
    <source>
        <dbReference type="EnsemblMetazoa" id="AMIN001511-PA"/>
    </source>
</evidence>
<dbReference type="Pfam" id="PF06212">
    <property type="entry name" value="GRIM-19"/>
    <property type="match status" value="1"/>
</dbReference>
<reference evidence="18" key="2">
    <citation type="submission" date="2020-05" db="UniProtKB">
        <authorList>
            <consortium name="EnsemblMetazoa"/>
        </authorList>
    </citation>
    <scope>IDENTIFICATION</scope>
    <source>
        <strain evidence="18">MINIMUS1</strain>
    </source>
</reference>
<evidence type="ECO:0000256" key="8">
    <source>
        <dbReference type="ARBA" id="ARBA00022792"/>
    </source>
</evidence>
<sequence>MQELKLSGGWSKKWIKIFFCMICTTLCYLGVLLLTIGSVSRMQYEQLDVLMDIRMYRLVLFLMLVGTLCLVLAFIGFIGSWRENRPALYTFCLLLIVFSLMEGTVAFIGYTQRYNMEIEMETKLWFSVNQYPVDISWQPYVDSYQMQLRCCGVHNYTDWLTALPPEDYTQDDKDLIAQLVPLSCCDLADTTQCTIYEAGCHSKLYDIFYDTGNTVLTNTLTAVLLQLCGAGFAFFLVRKLRLFALIDEELFHTEKRNPFAYSKMQNDLPPKGGYQNIPFKRIPAKTYFKGWQMIAGYAGISTAGLFLYWLNVKENHRNDIEMRSAKNVIYPLLLAERDREYLKQLRRNRDEEAELMKNVEGWEVGTWYGEPVFKTIPKDKLVEPTFQEFYAHTDYKHMAKRSDIKLMN</sequence>
<feature type="transmembrane region" description="Helical" evidence="17">
    <location>
        <begin position="58"/>
        <end position="81"/>
    </location>
</feature>
<evidence type="ECO:0000256" key="4">
    <source>
        <dbReference type="ARBA" id="ARBA00018192"/>
    </source>
</evidence>
<dbReference type="PANTHER" id="PTHR12966:SF0">
    <property type="entry name" value="NADH DEHYDROGENASE [UBIQUINONE] 1 ALPHA SUBCOMPLEX SUBUNIT 13"/>
    <property type="match status" value="1"/>
</dbReference>
<dbReference type="PANTHER" id="PTHR12966">
    <property type="entry name" value="NADH DEHYDROGENASE UBIQUINONE 1 ALPHA SUBCOMPLEX SUBUNIT 13"/>
    <property type="match status" value="1"/>
</dbReference>
<keyword evidence="6" id="KW-0679">Respiratory chain</keyword>
<dbReference type="PRINTS" id="PR00259">
    <property type="entry name" value="TMFOUR"/>
</dbReference>
<evidence type="ECO:0000256" key="12">
    <source>
        <dbReference type="ARBA" id="ARBA00023136"/>
    </source>
</evidence>
<keyword evidence="7 17" id="KW-0812">Transmembrane</keyword>
<feature type="transmembrane region" description="Helical" evidence="17">
    <location>
        <begin position="290"/>
        <end position="310"/>
    </location>
</feature>
<evidence type="ECO:0000256" key="13">
    <source>
        <dbReference type="ARBA" id="ARBA00030328"/>
    </source>
</evidence>
<evidence type="ECO:0000256" key="2">
    <source>
        <dbReference type="ARBA" id="ARBA00004298"/>
    </source>
</evidence>
<evidence type="ECO:0000256" key="7">
    <source>
        <dbReference type="ARBA" id="ARBA00022692"/>
    </source>
</evidence>
<dbReference type="EnsemblMetazoa" id="AMIN001511-RA">
    <property type="protein sequence ID" value="AMIN001511-PA"/>
    <property type="gene ID" value="AMIN001511"/>
</dbReference>
<dbReference type="Pfam" id="PF00335">
    <property type="entry name" value="Tetraspanin"/>
    <property type="match status" value="1"/>
</dbReference>
<accession>A0A182VTW8</accession>
<dbReference type="VEuPathDB" id="VectorBase:AMIN001511"/>
<protein>
    <recommendedName>
        <fullName evidence="4">NADH dehydrogenase [ubiquinone] 1 alpha subcomplex subunit 13</fullName>
    </recommendedName>
    <alternativeName>
        <fullName evidence="14">Complex I-B16.6</fullName>
    </alternativeName>
    <alternativeName>
        <fullName evidence="13">NADH-ubiquinone oxidoreductase B16.6 subunit</fullName>
    </alternativeName>
</protein>
<keyword evidence="12 17" id="KW-0472">Membrane</keyword>
<evidence type="ECO:0000256" key="5">
    <source>
        <dbReference type="ARBA" id="ARBA00022448"/>
    </source>
</evidence>
<evidence type="ECO:0000256" key="10">
    <source>
        <dbReference type="ARBA" id="ARBA00022989"/>
    </source>
</evidence>
<dbReference type="InterPro" id="IPR009346">
    <property type="entry name" value="GRIM-19"/>
</dbReference>
<proteinExistence type="inferred from homology"/>